<dbReference type="EnsemblPlants" id="AUR62040924-RA">
    <property type="protein sequence ID" value="AUR62040924-RA:cds"/>
    <property type="gene ID" value="AUR62040924"/>
</dbReference>
<accession>A0A803N5Q1</accession>
<dbReference type="GO" id="GO:0005506">
    <property type="term" value="F:iron ion binding"/>
    <property type="evidence" value="ECO:0007669"/>
    <property type="project" value="InterPro"/>
</dbReference>
<dbReference type="AlphaFoldDB" id="A0A803N5Q1"/>
<dbReference type="PANTHER" id="PTHR47950:SF44">
    <property type="entry name" value="CYTOCHROME P450, FAMILY 76, SUBFAMILY C, POLYPEPTIDE 5-RELATED"/>
    <property type="match status" value="1"/>
</dbReference>
<dbReference type="Gramene" id="AUR62040924-RA">
    <property type="protein sequence ID" value="AUR62040924-RA:cds"/>
    <property type="gene ID" value="AUR62040924"/>
</dbReference>
<dbReference type="PRINTS" id="PR00385">
    <property type="entry name" value="P450"/>
</dbReference>
<dbReference type="InterPro" id="IPR001128">
    <property type="entry name" value="Cyt_P450"/>
</dbReference>
<dbReference type="InterPro" id="IPR036396">
    <property type="entry name" value="Cyt_P450_sf"/>
</dbReference>
<evidence type="ECO:0000313" key="2">
    <source>
        <dbReference type="EnsemblPlants" id="AUR62040924-RA:cds"/>
    </source>
</evidence>
<proteinExistence type="inferred from homology"/>
<dbReference type="GO" id="GO:0016705">
    <property type="term" value="F:oxidoreductase activity, acting on paired donors, with incorporation or reduction of molecular oxygen"/>
    <property type="evidence" value="ECO:0007669"/>
    <property type="project" value="InterPro"/>
</dbReference>
<dbReference type="GO" id="GO:0020037">
    <property type="term" value="F:heme binding"/>
    <property type="evidence" value="ECO:0007669"/>
    <property type="project" value="InterPro"/>
</dbReference>
<protein>
    <submittedName>
        <fullName evidence="2">Uncharacterized protein</fullName>
    </submittedName>
</protein>
<dbReference type="PANTHER" id="PTHR47950">
    <property type="entry name" value="CYTOCHROME P450, FAMILY 76, SUBFAMILY C, POLYPEPTIDE 5-RELATED"/>
    <property type="match status" value="1"/>
</dbReference>
<reference evidence="2" key="1">
    <citation type="journal article" date="2017" name="Nature">
        <title>The genome of Chenopodium quinoa.</title>
        <authorList>
            <person name="Jarvis D.E."/>
            <person name="Ho Y.S."/>
            <person name="Lightfoot D.J."/>
            <person name="Schmoeckel S.M."/>
            <person name="Li B."/>
            <person name="Borm T.J.A."/>
            <person name="Ohyanagi H."/>
            <person name="Mineta K."/>
            <person name="Michell C.T."/>
            <person name="Saber N."/>
            <person name="Kharbatia N.M."/>
            <person name="Rupper R.R."/>
            <person name="Sharp A.R."/>
            <person name="Dally N."/>
            <person name="Boughton B.A."/>
            <person name="Woo Y.H."/>
            <person name="Gao G."/>
            <person name="Schijlen E.G.W.M."/>
            <person name="Guo X."/>
            <person name="Momin A.A."/>
            <person name="Negrao S."/>
            <person name="Al-Babili S."/>
            <person name="Gehring C."/>
            <person name="Roessner U."/>
            <person name="Jung C."/>
            <person name="Murphy K."/>
            <person name="Arold S.T."/>
            <person name="Gojobori T."/>
            <person name="van der Linden C.G."/>
            <person name="van Loo E.N."/>
            <person name="Jellen E.N."/>
            <person name="Maughan P.J."/>
            <person name="Tester M."/>
        </authorList>
    </citation>
    <scope>NUCLEOTIDE SEQUENCE [LARGE SCALE GENOMIC DNA]</scope>
    <source>
        <strain evidence="2">cv. PI 614886</strain>
    </source>
</reference>
<name>A0A803N5Q1_CHEQI</name>
<dbReference type="SUPFAM" id="SSF48264">
    <property type="entry name" value="Cytochrome P450"/>
    <property type="match status" value="1"/>
</dbReference>
<dbReference type="Proteomes" id="UP000596660">
    <property type="component" value="Unplaced"/>
</dbReference>
<evidence type="ECO:0000313" key="3">
    <source>
        <dbReference type="Proteomes" id="UP000596660"/>
    </source>
</evidence>
<dbReference type="Pfam" id="PF00067">
    <property type="entry name" value="p450"/>
    <property type="match status" value="2"/>
</dbReference>
<reference evidence="2" key="2">
    <citation type="submission" date="2021-03" db="UniProtKB">
        <authorList>
            <consortium name="EnsemblPlants"/>
        </authorList>
    </citation>
    <scope>IDENTIFICATION</scope>
</reference>
<organism evidence="2 3">
    <name type="scientific">Chenopodium quinoa</name>
    <name type="common">Quinoa</name>
    <dbReference type="NCBI Taxonomy" id="63459"/>
    <lineage>
        <taxon>Eukaryota</taxon>
        <taxon>Viridiplantae</taxon>
        <taxon>Streptophyta</taxon>
        <taxon>Embryophyta</taxon>
        <taxon>Tracheophyta</taxon>
        <taxon>Spermatophyta</taxon>
        <taxon>Magnoliopsida</taxon>
        <taxon>eudicotyledons</taxon>
        <taxon>Gunneridae</taxon>
        <taxon>Pentapetalae</taxon>
        <taxon>Caryophyllales</taxon>
        <taxon>Chenopodiaceae</taxon>
        <taxon>Chenopodioideae</taxon>
        <taxon>Atripliceae</taxon>
        <taxon>Chenopodium</taxon>
    </lineage>
</organism>
<comment type="similarity">
    <text evidence="1">Belongs to the cytochrome P450 family.</text>
</comment>
<evidence type="ECO:0000256" key="1">
    <source>
        <dbReference type="ARBA" id="ARBA00010617"/>
    </source>
</evidence>
<dbReference type="Gene3D" id="1.10.630.10">
    <property type="entry name" value="Cytochrome P450"/>
    <property type="match status" value="2"/>
</dbReference>
<dbReference type="OMA" id="CERFEWA"/>
<dbReference type="GO" id="GO:0004497">
    <property type="term" value="F:monooxygenase activity"/>
    <property type="evidence" value="ECO:0007669"/>
    <property type="project" value="InterPro"/>
</dbReference>
<keyword evidence="3" id="KW-1185">Reference proteome</keyword>
<sequence length="330" mass="37738">MMMQLGQVPTVIIPSAAVAKEALQKNYISFSSRHIDAVRALNHNKNSVAWLPAGSASSDGEIYAKYVIPKFYSASGQNASQRLRRNKIKDLTDLFSAGIDTTSTLEWAMEELLHNPEKLKKAQMERQEIIGKGNLVEETDIPRLLYLQAIIKETLKLHPPVPLLLRKKADTDVQLFDFNPERFVGSDIDVKGRDFELIPFNAGCRICPELPLANRMVSLIMGSLIHVFDWKLEDGVLPMRWIWRRHLGGSTWRKLSDFMTFQFISELYSYKPTITLIKELSKIKEVETIAPHSTIPQFRHTHFIVFSYTNMLCRLSLYPIVCMLSPKAFI</sequence>